<dbReference type="InterPro" id="IPR053140">
    <property type="entry name" value="GDSL_Rv0518-like"/>
</dbReference>
<reference evidence="4" key="1">
    <citation type="journal article" date="2019" name="Int. J. Syst. Evol. Microbiol.">
        <title>The Global Catalogue of Microorganisms (GCM) 10K type strain sequencing project: providing services to taxonomists for standard genome sequencing and annotation.</title>
        <authorList>
            <consortium name="The Broad Institute Genomics Platform"/>
            <consortium name="The Broad Institute Genome Sequencing Center for Infectious Disease"/>
            <person name="Wu L."/>
            <person name="Ma J."/>
        </authorList>
    </citation>
    <scope>NUCLEOTIDE SEQUENCE [LARGE SCALE GENOMIC DNA]</scope>
    <source>
        <strain evidence="4">JCM 17494</strain>
    </source>
</reference>
<dbReference type="Pfam" id="PF13472">
    <property type="entry name" value="Lipase_GDSL_2"/>
    <property type="match status" value="1"/>
</dbReference>
<gene>
    <name evidence="3" type="ORF">GCM10022267_08490</name>
</gene>
<dbReference type="EMBL" id="BAABBE010000002">
    <property type="protein sequence ID" value="GAA3624645.1"/>
    <property type="molecule type" value="Genomic_DNA"/>
</dbReference>
<evidence type="ECO:0000259" key="2">
    <source>
        <dbReference type="Pfam" id="PF13472"/>
    </source>
</evidence>
<dbReference type="RefSeq" id="WP_346127745.1">
    <property type="nucleotide sequence ID" value="NZ_BAABBE010000002.1"/>
</dbReference>
<keyword evidence="3" id="KW-0378">Hydrolase</keyword>
<evidence type="ECO:0000313" key="4">
    <source>
        <dbReference type="Proteomes" id="UP001500711"/>
    </source>
</evidence>
<dbReference type="CDD" id="cd01830">
    <property type="entry name" value="XynE_like"/>
    <property type="match status" value="1"/>
</dbReference>
<comment type="caution">
    <text evidence="3">The sequence shown here is derived from an EMBL/GenBank/DDBJ whole genome shotgun (WGS) entry which is preliminary data.</text>
</comment>
<dbReference type="InterPro" id="IPR036514">
    <property type="entry name" value="SGNH_hydro_sf"/>
</dbReference>
<dbReference type="SUPFAM" id="SSF52266">
    <property type="entry name" value="SGNH hydrolase"/>
    <property type="match status" value="1"/>
</dbReference>
<organism evidence="3 4">
    <name type="scientific">Lentzea roselyniae</name>
    <dbReference type="NCBI Taxonomy" id="531940"/>
    <lineage>
        <taxon>Bacteria</taxon>
        <taxon>Bacillati</taxon>
        <taxon>Actinomycetota</taxon>
        <taxon>Actinomycetes</taxon>
        <taxon>Pseudonocardiales</taxon>
        <taxon>Pseudonocardiaceae</taxon>
        <taxon>Lentzea</taxon>
    </lineage>
</organism>
<keyword evidence="4" id="KW-1185">Reference proteome</keyword>
<accession>A0ABP7A4B6</accession>
<keyword evidence="1" id="KW-0732">Signal</keyword>
<dbReference type="Gene3D" id="3.40.50.1110">
    <property type="entry name" value="SGNH hydrolase"/>
    <property type="match status" value="1"/>
</dbReference>
<sequence length="398" mass="41735">MSAKVGLASLVLALVVGGSSAPEASRHAPEWIGSWQAAPASAQAGTDTGHPNKTIRNVVHTSIGGKAARVRLSNAFGTAPVLMGHVTVALSTGDAGIVPLTMREVTFGGVPSVTIPPGAEVVSDAVTLTVPPDADLAVTVYTPSESGPATYHPQAYRSNYFATGDHASDETGTPFAAATTSFHYVSGVEVRSSQARGAVVAFGDSITDGAWSTRGANLRWPDQLFDRLMKRPAALRSGVLNAGISANRLASQGTSATAGPNGLARLDRDALTRAGVRTIVLMEGINDIQNSVPAAQLIMALRQVVERSHAAGVRVVAGTIAPWKGWRTYTPERESIRLEVNSFIRTAGIFDGVVDFDSALRDPSDPEVLRPSFDSGDHLHPNDAGYRAMAEAVDLRRL</sequence>
<dbReference type="PANTHER" id="PTHR43784:SF2">
    <property type="entry name" value="GDSL-LIKE LIPASE_ACYLHYDROLASE, PUTATIVE (AFU_ORTHOLOGUE AFUA_2G00820)-RELATED"/>
    <property type="match status" value="1"/>
</dbReference>
<evidence type="ECO:0000256" key="1">
    <source>
        <dbReference type="SAM" id="SignalP"/>
    </source>
</evidence>
<proteinExistence type="predicted"/>
<name>A0ABP7A4B6_9PSEU</name>
<feature type="domain" description="SGNH hydrolase-type esterase" evidence="2">
    <location>
        <begin position="201"/>
        <end position="388"/>
    </location>
</feature>
<protein>
    <submittedName>
        <fullName evidence="3">SGNH/GDSL hydrolase family protein</fullName>
    </submittedName>
</protein>
<dbReference type="InterPro" id="IPR013830">
    <property type="entry name" value="SGNH_hydro"/>
</dbReference>
<evidence type="ECO:0000313" key="3">
    <source>
        <dbReference type="EMBL" id="GAA3624645.1"/>
    </source>
</evidence>
<dbReference type="Proteomes" id="UP001500711">
    <property type="component" value="Unassembled WGS sequence"/>
</dbReference>
<feature type="chain" id="PRO_5046296348" evidence="1">
    <location>
        <begin position="22"/>
        <end position="398"/>
    </location>
</feature>
<dbReference type="GO" id="GO:0016787">
    <property type="term" value="F:hydrolase activity"/>
    <property type="evidence" value="ECO:0007669"/>
    <property type="project" value="UniProtKB-KW"/>
</dbReference>
<feature type="signal peptide" evidence="1">
    <location>
        <begin position="1"/>
        <end position="21"/>
    </location>
</feature>
<dbReference type="PANTHER" id="PTHR43784">
    <property type="entry name" value="GDSL-LIKE LIPASE/ACYLHYDROLASE, PUTATIVE (AFU_ORTHOLOGUE AFUA_2G00820)-RELATED"/>
    <property type="match status" value="1"/>
</dbReference>